<evidence type="ECO:0000313" key="3">
    <source>
        <dbReference type="Proteomes" id="UP000827724"/>
    </source>
</evidence>
<dbReference type="OrthoDB" id="3509362at2759"/>
<feature type="domain" description="Enoyl reductase (ER)" evidence="1">
    <location>
        <begin position="21"/>
        <end position="337"/>
    </location>
</feature>
<dbReference type="GO" id="GO:0005739">
    <property type="term" value="C:mitochondrion"/>
    <property type="evidence" value="ECO:0007669"/>
    <property type="project" value="TreeGrafter"/>
</dbReference>
<dbReference type="InterPro" id="IPR013154">
    <property type="entry name" value="ADH-like_N"/>
</dbReference>
<dbReference type="Pfam" id="PF13602">
    <property type="entry name" value="ADH_zinc_N_2"/>
    <property type="match status" value="1"/>
</dbReference>
<dbReference type="PANTHER" id="PTHR11695">
    <property type="entry name" value="ALCOHOL DEHYDROGENASE RELATED"/>
    <property type="match status" value="1"/>
</dbReference>
<dbReference type="SUPFAM" id="SSF50129">
    <property type="entry name" value="GroES-like"/>
    <property type="match status" value="1"/>
</dbReference>
<dbReference type="AlphaFoldDB" id="A0A9P8QN53"/>
<evidence type="ECO:0000259" key="1">
    <source>
        <dbReference type="SMART" id="SM00829"/>
    </source>
</evidence>
<dbReference type="GO" id="GO:0016491">
    <property type="term" value="F:oxidoreductase activity"/>
    <property type="evidence" value="ECO:0007669"/>
    <property type="project" value="InterPro"/>
</dbReference>
<keyword evidence="3" id="KW-1185">Reference proteome</keyword>
<gene>
    <name evidence="2" type="ORF">Trco_001786</name>
</gene>
<comment type="caution">
    <text evidence="2">The sequence shown here is derived from an EMBL/GenBank/DDBJ whole genome shotgun (WGS) entry which is preliminary data.</text>
</comment>
<dbReference type="Gene3D" id="3.40.50.720">
    <property type="entry name" value="NAD(P)-binding Rossmann-like Domain"/>
    <property type="match status" value="1"/>
</dbReference>
<dbReference type="InterPro" id="IPR050700">
    <property type="entry name" value="YIM1/Zinc_Alcohol_DH_Fams"/>
</dbReference>
<dbReference type="SUPFAM" id="SSF51735">
    <property type="entry name" value="NAD(P)-binding Rossmann-fold domains"/>
    <property type="match status" value="1"/>
</dbReference>
<dbReference type="EMBL" id="JAIWOZ010000002">
    <property type="protein sequence ID" value="KAH6608440.1"/>
    <property type="molecule type" value="Genomic_DNA"/>
</dbReference>
<dbReference type="InterPro" id="IPR036291">
    <property type="entry name" value="NAD(P)-bd_dom_sf"/>
</dbReference>
<accession>A0A9P8QN53</accession>
<dbReference type="Pfam" id="PF08240">
    <property type="entry name" value="ADH_N"/>
    <property type="match status" value="1"/>
</dbReference>
<name>A0A9P8QN53_9HYPO</name>
<proteinExistence type="predicted"/>
<dbReference type="SMART" id="SM00829">
    <property type="entry name" value="PKS_ER"/>
    <property type="match status" value="1"/>
</dbReference>
<dbReference type="InterPro" id="IPR011032">
    <property type="entry name" value="GroES-like_sf"/>
</dbReference>
<dbReference type="InterPro" id="IPR020843">
    <property type="entry name" value="ER"/>
</dbReference>
<organism evidence="2 3">
    <name type="scientific">Trichoderma cornu-damae</name>
    <dbReference type="NCBI Taxonomy" id="654480"/>
    <lineage>
        <taxon>Eukaryota</taxon>
        <taxon>Fungi</taxon>
        <taxon>Dikarya</taxon>
        <taxon>Ascomycota</taxon>
        <taxon>Pezizomycotina</taxon>
        <taxon>Sordariomycetes</taxon>
        <taxon>Hypocreomycetidae</taxon>
        <taxon>Hypocreales</taxon>
        <taxon>Hypocreaceae</taxon>
        <taxon>Trichoderma</taxon>
    </lineage>
</organism>
<evidence type="ECO:0000313" key="2">
    <source>
        <dbReference type="EMBL" id="KAH6608440.1"/>
    </source>
</evidence>
<dbReference type="CDD" id="cd05289">
    <property type="entry name" value="MDR_like_2"/>
    <property type="match status" value="1"/>
</dbReference>
<protein>
    <recommendedName>
        <fullName evidence="1">Enoyl reductase (ER) domain-containing protein</fullName>
    </recommendedName>
</protein>
<dbReference type="Gene3D" id="3.90.180.10">
    <property type="entry name" value="Medium-chain alcohol dehydrogenases, catalytic domain"/>
    <property type="match status" value="1"/>
</dbReference>
<dbReference type="Proteomes" id="UP000827724">
    <property type="component" value="Unassembled WGS sequence"/>
</dbReference>
<sequence length="341" mass="36683">MTTTANLPATIKAVYQQDPKLTTLKLLQTPIPKPAGPEDHLIKVKATAPCLGELGWEINYPSIFPPNRERVPGTEGAGVVATSPASSPFQPGDEVYFRLHARYPGCLREYTIVHTEELALKPKTLDWIEATATPLSTLTAWQGMFTQGTLDKRGIRGDADARARNGKLRVLITGAGGSVGSWAVRFAAAAGAGSVVAQCSGANAEAARKAGATEIIDYKKQSISEWAQGDASREVDLILDCLGGPTLASCWSAVKEDGVLLSVVGGPDELKPESVTKKLAKSAWYLMDCRGGDLKEIADFIDSRWLKPQIDSVVEFEEFQAAYDKVEQKKAKGKVVIKVDI</sequence>
<reference evidence="2" key="1">
    <citation type="submission" date="2021-08" db="EMBL/GenBank/DDBJ databases">
        <title>Chromosome-Level Trichoderma cornu-damae using Hi-C Data.</title>
        <authorList>
            <person name="Kim C.S."/>
        </authorList>
    </citation>
    <scope>NUCLEOTIDE SEQUENCE</scope>
    <source>
        <strain evidence="2">KA19-0412C</strain>
    </source>
</reference>
<dbReference type="PANTHER" id="PTHR11695:SF647">
    <property type="entry name" value="ENOYL REDUCTASE (ER) DOMAIN-CONTAINING PROTEIN"/>
    <property type="match status" value="1"/>
</dbReference>